<name>A0A8X6FZ37_TRICU</name>
<sequence>MEVLHGFYDSKQFLPYHTIVSFWSGQTLAKIGDDTLLTICFLGQHSSDGIESISRINCFPASGYARIGADVSASLSLLNACYSRSSR</sequence>
<keyword evidence="2" id="KW-1185">Reference proteome</keyword>
<dbReference type="Proteomes" id="UP000887116">
    <property type="component" value="Unassembled WGS sequence"/>
</dbReference>
<gene>
    <name evidence="1" type="ORF">TNCT_687791</name>
</gene>
<evidence type="ECO:0000313" key="1">
    <source>
        <dbReference type="EMBL" id="GFQ92186.1"/>
    </source>
</evidence>
<comment type="caution">
    <text evidence="1">The sequence shown here is derived from an EMBL/GenBank/DDBJ whole genome shotgun (WGS) entry which is preliminary data.</text>
</comment>
<dbReference type="AlphaFoldDB" id="A0A8X6FZ37"/>
<evidence type="ECO:0000313" key="2">
    <source>
        <dbReference type="Proteomes" id="UP000887116"/>
    </source>
</evidence>
<organism evidence="1 2">
    <name type="scientific">Trichonephila clavata</name>
    <name type="common">Joro spider</name>
    <name type="synonym">Nephila clavata</name>
    <dbReference type="NCBI Taxonomy" id="2740835"/>
    <lineage>
        <taxon>Eukaryota</taxon>
        <taxon>Metazoa</taxon>
        <taxon>Ecdysozoa</taxon>
        <taxon>Arthropoda</taxon>
        <taxon>Chelicerata</taxon>
        <taxon>Arachnida</taxon>
        <taxon>Araneae</taxon>
        <taxon>Araneomorphae</taxon>
        <taxon>Entelegynae</taxon>
        <taxon>Araneoidea</taxon>
        <taxon>Nephilidae</taxon>
        <taxon>Trichonephila</taxon>
    </lineage>
</organism>
<dbReference type="EMBL" id="BMAO01033845">
    <property type="protein sequence ID" value="GFQ92186.1"/>
    <property type="molecule type" value="Genomic_DNA"/>
</dbReference>
<reference evidence="1" key="1">
    <citation type="submission" date="2020-07" db="EMBL/GenBank/DDBJ databases">
        <title>Multicomponent nature underlies the extraordinary mechanical properties of spider dragline silk.</title>
        <authorList>
            <person name="Kono N."/>
            <person name="Nakamura H."/>
            <person name="Mori M."/>
            <person name="Yoshida Y."/>
            <person name="Ohtoshi R."/>
            <person name="Malay A.D."/>
            <person name="Moran D.A.P."/>
            <person name="Tomita M."/>
            <person name="Numata K."/>
            <person name="Arakawa K."/>
        </authorList>
    </citation>
    <scope>NUCLEOTIDE SEQUENCE</scope>
</reference>
<proteinExistence type="predicted"/>
<protein>
    <submittedName>
        <fullName evidence="1">Uncharacterized protein</fullName>
    </submittedName>
</protein>
<accession>A0A8X6FZ37</accession>